<keyword evidence="4" id="KW-1185">Reference proteome</keyword>
<reference evidence="3" key="2">
    <citation type="submission" date="2021-05" db="EMBL/GenBank/DDBJ databases">
        <authorList>
            <person name="Pain A."/>
        </authorList>
    </citation>
    <scope>NUCLEOTIDE SEQUENCE</scope>
    <source>
        <strain evidence="3">1802A</strain>
    </source>
</reference>
<organism evidence="3 4">
    <name type="scientific">Babesia divergens</name>
    <dbReference type="NCBI Taxonomy" id="32595"/>
    <lineage>
        <taxon>Eukaryota</taxon>
        <taxon>Sar</taxon>
        <taxon>Alveolata</taxon>
        <taxon>Apicomplexa</taxon>
        <taxon>Aconoidasida</taxon>
        <taxon>Piroplasmida</taxon>
        <taxon>Babesiidae</taxon>
        <taxon>Babesia</taxon>
    </lineage>
</organism>
<keyword evidence="1" id="KW-1133">Transmembrane helix</keyword>
<keyword evidence="1" id="KW-0472">Membrane</keyword>
<evidence type="ECO:0000313" key="3">
    <source>
        <dbReference type="EMBL" id="KAK1936500.1"/>
    </source>
</evidence>
<protein>
    <submittedName>
        <fullName evidence="3">Uncharacterized protein</fullName>
    </submittedName>
</protein>
<dbReference type="EMBL" id="JAHBMH010000044">
    <property type="protein sequence ID" value="KAK1936500.1"/>
    <property type="molecule type" value="Genomic_DNA"/>
</dbReference>
<accession>A0AAD9LHF4</accession>
<name>A0AAD9LHF4_BABDI</name>
<feature type="transmembrane region" description="Helical" evidence="1">
    <location>
        <begin position="35"/>
        <end position="60"/>
    </location>
</feature>
<comment type="caution">
    <text evidence="3">The sequence shown here is derived from an EMBL/GenBank/DDBJ whole genome shotgun (WGS) entry which is preliminary data.</text>
</comment>
<sequence>MLQVLFLSILIIVVNVLFCELNSYEPTFLYIMTSHILAPLLSLFGSFTALLLVNLGMTWYLQATTSYGFEFVLNYMGITCFFVGCGLLFIRPFLTTPPTPEVYKGL</sequence>
<keyword evidence="1" id="KW-0812">Transmembrane</keyword>
<keyword evidence="2" id="KW-0732">Signal</keyword>
<reference evidence="3" key="1">
    <citation type="journal article" date="2014" name="Nucleic Acids Res.">
        <title>The evolutionary dynamics of variant antigen genes in Babesia reveal a history of genomic innovation underlying host-parasite interaction.</title>
        <authorList>
            <person name="Jackson A.P."/>
            <person name="Otto T.D."/>
            <person name="Darby A."/>
            <person name="Ramaprasad A."/>
            <person name="Xia D."/>
            <person name="Echaide I.E."/>
            <person name="Farber M."/>
            <person name="Gahlot S."/>
            <person name="Gamble J."/>
            <person name="Gupta D."/>
            <person name="Gupta Y."/>
            <person name="Jackson L."/>
            <person name="Malandrin L."/>
            <person name="Malas T.B."/>
            <person name="Moussa E."/>
            <person name="Nair M."/>
            <person name="Reid A.J."/>
            <person name="Sanders M."/>
            <person name="Sharma J."/>
            <person name="Tracey A."/>
            <person name="Quail M.A."/>
            <person name="Weir W."/>
            <person name="Wastling J.M."/>
            <person name="Hall N."/>
            <person name="Willadsen P."/>
            <person name="Lingelbach K."/>
            <person name="Shiels B."/>
            <person name="Tait A."/>
            <person name="Berriman M."/>
            <person name="Allred D.R."/>
            <person name="Pain A."/>
        </authorList>
    </citation>
    <scope>NUCLEOTIDE SEQUENCE</scope>
    <source>
        <strain evidence="3">1802A</strain>
    </source>
</reference>
<evidence type="ECO:0000313" key="4">
    <source>
        <dbReference type="Proteomes" id="UP001195914"/>
    </source>
</evidence>
<evidence type="ECO:0000256" key="1">
    <source>
        <dbReference type="SAM" id="Phobius"/>
    </source>
</evidence>
<feature type="signal peptide" evidence="2">
    <location>
        <begin position="1"/>
        <end position="19"/>
    </location>
</feature>
<feature type="chain" id="PRO_5042150279" evidence="2">
    <location>
        <begin position="20"/>
        <end position="106"/>
    </location>
</feature>
<evidence type="ECO:0000256" key="2">
    <source>
        <dbReference type="SAM" id="SignalP"/>
    </source>
</evidence>
<dbReference type="AlphaFoldDB" id="A0AAD9LHF4"/>
<dbReference type="Proteomes" id="UP001195914">
    <property type="component" value="Unassembled WGS sequence"/>
</dbReference>
<gene>
    <name evidence="3" type="ORF">X943_003883</name>
</gene>
<feature type="transmembrane region" description="Helical" evidence="1">
    <location>
        <begin position="72"/>
        <end position="94"/>
    </location>
</feature>
<proteinExistence type="predicted"/>